<keyword evidence="1" id="KW-0596">Phosphopantetheine</keyword>
<dbReference type="GO" id="GO:0016746">
    <property type="term" value="F:acyltransferase activity"/>
    <property type="evidence" value="ECO:0007669"/>
    <property type="project" value="InterPro"/>
</dbReference>
<dbReference type="SUPFAM" id="SSF47336">
    <property type="entry name" value="ACP-like"/>
    <property type="match status" value="4"/>
</dbReference>
<dbReference type="InterPro" id="IPR014043">
    <property type="entry name" value="Acyl_transferase_dom"/>
</dbReference>
<dbReference type="PANTHER" id="PTHR43074">
    <property type="entry name" value="OMEGA-3 POLYUNSATURATED FATTY ACID SYNTHASE PFAB-RELATED"/>
    <property type="match status" value="1"/>
</dbReference>
<dbReference type="InterPro" id="IPR001227">
    <property type="entry name" value="Ac_transferase_dom_sf"/>
</dbReference>
<organism evidence="8 9">
    <name type="scientific">Paraburkholderia megapolitana</name>
    <dbReference type="NCBI Taxonomy" id="420953"/>
    <lineage>
        <taxon>Bacteria</taxon>
        <taxon>Pseudomonadati</taxon>
        <taxon>Pseudomonadota</taxon>
        <taxon>Betaproteobacteria</taxon>
        <taxon>Burkholderiales</taxon>
        <taxon>Burkholderiaceae</taxon>
        <taxon>Paraburkholderia</taxon>
    </lineage>
</organism>
<dbReference type="SUPFAM" id="SSF53901">
    <property type="entry name" value="Thiolase-like"/>
    <property type="match status" value="1"/>
</dbReference>
<protein>
    <submittedName>
        <fullName evidence="8">Polyketide-type polyunsaturated fatty acid synthase PfaA</fullName>
    </submittedName>
</protein>
<reference evidence="8 9" key="1">
    <citation type="submission" date="2016-10" db="EMBL/GenBank/DDBJ databases">
        <authorList>
            <person name="de Groot N.N."/>
        </authorList>
    </citation>
    <scope>NUCLEOTIDE SEQUENCE [LARGE SCALE GENOMIC DNA]</scope>
    <source>
        <strain evidence="8 9">LMG 23650</strain>
    </source>
</reference>
<dbReference type="InterPro" id="IPR052568">
    <property type="entry name" value="PKS-FAS_Synthase"/>
</dbReference>
<dbReference type="InterPro" id="IPR016035">
    <property type="entry name" value="Acyl_Trfase/lysoPLipase"/>
</dbReference>
<feature type="domain" description="Carrier" evidence="5">
    <location>
        <begin position="1323"/>
        <end position="1404"/>
    </location>
</feature>
<evidence type="ECO:0000259" key="7">
    <source>
        <dbReference type="PROSITE" id="PS52019"/>
    </source>
</evidence>
<dbReference type="InterPro" id="IPR049551">
    <property type="entry name" value="PKS_DH_C"/>
</dbReference>
<gene>
    <name evidence="8" type="ORF">SAMN05192543_106103</name>
</gene>
<dbReference type="SUPFAM" id="SSF52151">
    <property type="entry name" value="FabD/lysophospholipase-like"/>
    <property type="match status" value="1"/>
</dbReference>
<feature type="region of interest" description="N-terminal hotdog fold" evidence="4">
    <location>
        <begin position="2043"/>
        <end position="2165"/>
    </location>
</feature>
<dbReference type="OrthoDB" id="9778690at2"/>
<dbReference type="InterPro" id="IPR049900">
    <property type="entry name" value="PKS_mFAS_DH"/>
</dbReference>
<dbReference type="SMART" id="SM00822">
    <property type="entry name" value="PKS_KR"/>
    <property type="match status" value="1"/>
</dbReference>
<dbReference type="Proteomes" id="UP000199548">
    <property type="component" value="Unassembled WGS sequence"/>
</dbReference>
<dbReference type="InterPro" id="IPR057326">
    <property type="entry name" value="KR_dom"/>
</dbReference>
<dbReference type="InterPro" id="IPR036291">
    <property type="entry name" value="NAD(P)-bd_dom_sf"/>
</dbReference>
<dbReference type="Pfam" id="PF00550">
    <property type="entry name" value="PP-binding"/>
    <property type="match status" value="4"/>
</dbReference>
<evidence type="ECO:0000313" key="9">
    <source>
        <dbReference type="Proteomes" id="UP000199548"/>
    </source>
</evidence>
<dbReference type="Gene3D" id="3.10.129.110">
    <property type="entry name" value="Polyketide synthase dehydratase"/>
    <property type="match status" value="1"/>
</dbReference>
<keyword evidence="9" id="KW-1185">Reference proteome</keyword>
<dbReference type="Pfam" id="PF00109">
    <property type="entry name" value="ketoacyl-synt"/>
    <property type="match status" value="1"/>
</dbReference>
<evidence type="ECO:0000256" key="3">
    <source>
        <dbReference type="ARBA" id="ARBA00022679"/>
    </source>
</evidence>
<dbReference type="InterPro" id="IPR009081">
    <property type="entry name" value="PP-bd_ACP"/>
</dbReference>
<dbReference type="InterPro" id="IPR042104">
    <property type="entry name" value="PKS_dehydratase_sf"/>
</dbReference>
<evidence type="ECO:0000259" key="5">
    <source>
        <dbReference type="PROSITE" id="PS50075"/>
    </source>
</evidence>
<dbReference type="InterPro" id="IPR013968">
    <property type="entry name" value="PKS_KR"/>
</dbReference>
<dbReference type="InterPro" id="IPR014031">
    <property type="entry name" value="Ketoacyl_synth_C"/>
</dbReference>
<name>A0A1I3PWE5_9BURK</name>
<dbReference type="Pfam" id="PF08659">
    <property type="entry name" value="KR"/>
    <property type="match status" value="1"/>
</dbReference>
<feature type="active site" description="Proton acceptor; for dehydratase activity" evidence="4">
    <location>
        <position position="2078"/>
    </location>
</feature>
<dbReference type="InterPro" id="IPR016036">
    <property type="entry name" value="Malonyl_transacylase_ACP-bd"/>
</dbReference>
<keyword evidence="2" id="KW-0597">Phosphoprotein</keyword>
<dbReference type="Pfam" id="PF14765">
    <property type="entry name" value="PS-DH"/>
    <property type="match status" value="1"/>
</dbReference>
<dbReference type="SMART" id="SM00827">
    <property type="entry name" value="PKS_AT"/>
    <property type="match status" value="1"/>
</dbReference>
<dbReference type="Gene3D" id="3.40.366.10">
    <property type="entry name" value="Malonyl-Coenzyme A Acyl Carrier Protein, domain 2"/>
    <property type="match status" value="1"/>
</dbReference>
<evidence type="ECO:0000256" key="2">
    <source>
        <dbReference type="ARBA" id="ARBA00022553"/>
    </source>
</evidence>
<dbReference type="Gene3D" id="3.40.50.720">
    <property type="entry name" value="NAD(P)-binding Rossmann-like Domain"/>
    <property type="match status" value="1"/>
</dbReference>
<dbReference type="Pfam" id="PF02801">
    <property type="entry name" value="Ketoacyl-synt_C"/>
    <property type="match status" value="1"/>
</dbReference>
<feature type="domain" description="Carrier" evidence="5">
    <location>
        <begin position="1119"/>
        <end position="1197"/>
    </location>
</feature>
<keyword evidence="3" id="KW-0808">Transferase</keyword>
<accession>A0A1I3PWE5</accession>
<dbReference type="RefSeq" id="WP_091015040.1">
    <property type="nucleotide sequence ID" value="NZ_CP041743.1"/>
</dbReference>
<dbReference type="PROSITE" id="PS52004">
    <property type="entry name" value="KS3_2"/>
    <property type="match status" value="1"/>
</dbReference>
<dbReference type="SUPFAM" id="SSF51735">
    <property type="entry name" value="NAD(P)-binding Rossmann-fold domains"/>
    <property type="match status" value="2"/>
</dbReference>
<dbReference type="Pfam" id="PF00698">
    <property type="entry name" value="Acyl_transf_1"/>
    <property type="match status" value="1"/>
</dbReference>
<evidence type="ECO:0000313" key="8">
    <source>
        <dbReference type="EMBL" id="SFJ25789.1"/>
    </source>
</evidence>
<feature type="domain" description="Ketosynthase family 3 (KS3)" evidence="6">
    <location>
        <begin position="12"/>
        <end position="470"/>
    </location>
</feature>
<dbReference type="SMART" id="SM00825">
    <property type="entry name" value="PKS_KS"/>
    <property type="match status" value="1"/>
</dbReference>
<dbReference type="PANTHER" id="PTHR43074:SF1">
    <property type="entry name" value="BETA-KETOACYL SYNTHASE FAMILY PROTEIN-RELATED"/>
    <property type="match status" value="1"/>
</dbReference>
<sequence>MPKSSNVQHQVSAPIAVIGMATVLPKARNLGEYWSHILGGTECLEPVPPSRWRIDQYHDADPSAPDKTYADRGGFMPDLAFDPLLYGIPPNSLDATDSAQLYAMMVAREALLDAGYATESNAAGKPLPAARAGVVLGVAGTTVELALDMARRSDIPKWQDALKQAGVAAEQIDAVATAMGNYYPQWTEDTFPGMLANIVAGRVANRFGLGGASHTVDAACASSLAAVRLACQELRSGAADLMISGGVDTDNSQLAFLSFSKTPALSKSGKVSAFDAEADGTLISEGVAMLVLKRLADAEADGDRIYGVIRGAGASTDAAGGAIYAPRSEGQLRALRNAYDEAGFPANSVGLIEAHATGTTVGDAVEIASLQTVLEGAKAPVALGSVKSQIGHTKAAAGAASLVKTLLALHHKVVPPTLNVRKPNTLLGEEGPLYLPKQARPWIGNPDHPRRAGVSAFGFGGANVHLALEEYAATVPANPGHRRALPLLLSAATPAALARLCEEVAARFEQDADHTQPWPDTAPHVDHPRVGITAVNAHEAATLLHLAAKTLSQRGEEAAWSLQQTVHFRRRALDSDAKVVAVFSGQGAQTVGMGAKLATDFPQLRTIFDAFDAEAKAHGHTPITDLLYPPETFAPAQALAQRQALTHTLYAQASIGAYNMAVFTFLREHGFRPDLAIGHSFGELSALWAAGSLDDEQYRAIVLARGGALTPPAGLAEGGLLALNVDAERVRALLPQLPGISLANLNSPRQTVAGGDAQAIEQALPVFKQAGIQAVRIPVAAAFHTAHVGYAEAAWNDALATLEPHAPHCPVLANVTAAPYPADPAGIRDLLRRQPFNAVRFREQIEAAYAEGGRVFVEVGPRSILTRLVGEVLEGQPHVALPTAPDPAGDDGLQIQSAAVQLAVLGLPLRLEFPALEKAAPRALAFNISASNHRIGKRPAWPEVAEVPVAVSVSVPVTVQSHAAVVAPAPLPVAATQNVGQDAQANAWLADVHRQFLDGQLELALTLAKHAPSAAVLQQIERGQQQAMALHLQFLQGQQALSAEIGGTAVAWSGNVGAPVAAPQLSPIAPIAFEAPRANVLAPVVAARVAAPVAAPAPVVAKTSAPVVAAPVAAASQGVDITALLLRIAAEKTGFPAEMLNAGMRLEADLGVDSIKRVEILASVRDALGVAEDGKLGDELRQAATIGDIAALLGSHQGASAAPSVASVASVASVTPVAAQASAATGIDVAALLLRIVAEKTGFPAEMLNTGMRLEADLGVDSIKRVEILAGVRDALGVAEDGKLGDELRQAATIGDIAALLGSQHSAAASSIAPAAAAPASVSTGIDVVALLLRTVAEKTGFPAEMLNESMRLEADLGVDSIKRVEILAGVRDALGVADDGKLGDELRQAATIGDIAALLQGHVQAPATVASASGSVQTTAAASVAPLAPATTDSIDVGALLLRIIAEKTGFPAEMLNTGMRLEADLGVDSIKRVEILAGVRDALGIADSASAGDELRNAGTIAEIAALLTGMTNAVAAPTASAVNTPPAATPTYDAQRWRSLAVRPVPISLGRPVRMIADAGVLLIDDGGPLTREVAARLRQQGQRPIVLALAGWTDGVSEHADVSCELAGLDDALAALANAHGNPQSVLLLLPAGDDAASRRRLALGLLIVRAVLRWQPHCILGSARLDGRLGFDGGGDSVAGGLAGLLKTLRHEHPQSVARFVDLAGSLAPADAAEHLLSEWHDCQRAAVSHSDPLAHYPAECGWNAQGRWTLACTEENETAAETLPSLQAGDLVLVTGGARGITAACIEALAAQVPAHFVLLGRTVLTAGDPAWAVGHAAGAALKAQALEHLRSSGKQITPRLIDEACRAVLAAREVRANLDAIRAHGAKVDYLALDLGDTAATRAALAGLIDAHGPVKMLVHGAGVLADRRIVDKTAQDIEQVFAPKLDALLTLLDALDTQPPQRVLLFSSTAGYTGNAGQSDYSMANEALSKLAFRLGRRWPQTRAVSLAWGPWDAGMVDETLKKLFADRGIGLLPLAAGTRTFVEAALSKRGGGNQYVVGATLPAPGAQAGSRVRLERSFSPQQDPLIDEHRINRLAVLPSAWVAEWLVECATRWQDRVVTALEDYRVFKGVVFDTPAPVTLTLELEVSGPHTLRASVTDADGRPRFAGNLCFDQSLETRQRKLPVATDNVADPAGYLAGPIQYGPSFRGVERVLQLDAHSTLIECRIPAHVSENTTSHGLRPLIYDIASHACLVWLMERHRAACLPASMGRFSWRGDAPMPRDFFVEMRVRSLVGPQFSCDFELCDRDGRVFALLEDFAATVVGEDDPLWNRDLNDDVIGMETA</sequence>
<feature type="domain" description="PKS/mFAS DH" evidence="7">
    <location>
        <begin position="2043"/>
        <end position="2317"/>
    </location>
</feature>
<dbReference type="CDD" id="cd00833">
    <property type="entry name" value="PKS"/>
    <property type="match status" value="1"/>
</dbReference>
<dbReference type="InterPro" id="IPR014030">
    <property type="entry name" value="Ketoacyl_synth_N"/>
</dbReference>
<evidence type="ECO:0000256" key="4">
    <source>
        <dbReference type="PROSITE-ProRule" id="PRU01363"/>
    </source>
</evidence>
<dbReference type="EMBL" id="FOQU01000006">
    <property type="protein sequence ID" value="SFJ25789.1"/>
    <property type="molecule type" value="Genomic_DNA"/>
</dbReference>
<dbReference type="SUPFAM" id="SSF55048">
    <property type="entry name" value="Probable ACP-binding domain of malonyl-CoA ACP transacylase"/>
    <property type="match status" value="1"/>
</dbReference>
<dbReference type="Gene3D" id="1.10.1200.10">
    <property type="entry name" value="ACP-like"/>
    <property type="match status" value="4"/>
</dbReference>
<dbReference type="InterPro" id="IPR020841">
    <property type="entry name" value="PKS_Beta-ketoAc_synthase_dom"/>
</dbReference>
<feature type="domain" description="Carrier" evidence="5">
    <location>
        <begin position="1433"/>
        <end position="1514"/>
    </location>
</feature>
<evidence type="ECO:0000259" key="6">
    <source>
        <dbReference type="PROSITE" id="PS52004"/>
    </source>
</evidence>
<feature type="region of interest" description="C-terminal hotdog fold" evidence="4">
    <location>
        <begin position="2175"/>
        <end position="2317"/>
    </location>
</feature>
<evidence type="ECO:0000256" key="1">
    <source>
        <dbReference type="ARBA" id="ARBA00022450"/>
    </source>
</evidence>
<dbReference type="Gene3D" id="3.40.47.10">
    <property type="match status" value="1"/>
</dbReference>
<dbReference type="Gene3D" id="3.30.70.250">
    <property type="entry name" value="Malonyl-CoA ACP transacylase, ACP-binding"/>
    <property type="match status" value="1"/>
</dbReference>
<dbReference type="InterPro" id="IPR032821">
    <property type="entry name" value="PKS_assoc"/>
</dbReference>
<proteinExistence type="predicted"/>
<dbReference type="STRING" id="420953.SAMN05192543_106103"/>
<dbReference type="PROSITE" id="PS50075">
    <property type="entry name" value="CARRIER"/>
    <property type="match status" value="3"/>
</dbReference>
<dbReference type="PROSITE" id="PS52019">
    <property type="entry name" value="PKS_MFAS_DH"/>
    <property type="match status" value="1"/>
</dbReference>
<dbReference type="Pfam" id="PF16197">
    <property type="entry name" value="KAsynt_C_assoc"/>
    <property type="match status" value="1"/>
</dbReference>
<feature type="active site" description="Proton donor; for dehydratase activity" evidence="4">
    <location>
        <position position="2234"/>
    </location>
</feature>
<dbReference type="InterPro" id="IPR016039">
    <property type="entry name" value="Thiolase-like"/>
</dbReference>
<dbReference type="InterPro" id="IPR036736">
    <property type="entry name" value="ACP-like_sf"/>
</dbReference>